<evidence type="ECO:0000313" key="2">
    <source>
        <dbReference type="Proteomes" id="UP000092445"/>
    </source>
</evidence>
<dbReference type="Proteomes" id="UP000092445">
    <property type="component" value="Unassembled WGS sequence"/>
</dbReference>
<dbReference type="VEuPathDB" id="VectorBase:GPAI025757"/>
<dbReference type="EnsemblMetazoa" id="GPAI025757-RA">
    <property type="protein sequence ID" value="GPAI025757-PA"/>
    <property type="gene ID" value="GPAI025757"/>
</dbReference>
<protein>
    <submittedName>
        <fullName evidence="1">Uncharacterized protein</fullName>
    </submittedName>
</protein>
<reference evidence="2" key="1">
    <citation type="submission" date="2014-03" db="EMBL/GenBank/DDBJ databases">
        <authorList>
            <person name="Aksoy S."/>
            <person name="Warren W."/>
            <person name="Wilson R.K."/>
        </authorList>
    </citation>
    <scope>NUCLEOTIDE SEQUENCE [LARGE SCALE GENOMIC DNA]</scope>
    <source>
        <strain evidence="2">IAEA</strain>
    </source>
</reference>
<keyword evidence="2" id="KW-1185">Reference proteome</keyword>
<proteinExistence type="predicted"/>
<evidence type="ECO:0000313" key="1">
    <source>
        <dbReference type="EnsemblMetazoa" id="GPAI025757-PA"/>
    </source>
</evidence>
<accession>A0A1A9ZUT3</accession>
<sequence>MFYDCRYSIEECVDAAMLAVDSAASRMQTSGVIFKIYRFLLSSVTNTTLETRSWKNLRNLKTESIDRYLNDDIIEAEKWSGGQSVKPMEFASAKSNLRVGRPNTLIKEFREYIHQLRYALRHKE</sequence>
<reference evidence="1" key="2">
    <citation type="submission" date="2020-05" db="UniProtKB">
        <authorList>
            <consortium name="EnsemblMetazoa"/>
        </authorList>
    </citation>
    <scope>IDENTIFICATION</scope>
    <source>
        <strain evidence="1">IAEA</strain>
    </source>
</reference>
<organism evidence="1 2">
    <name type="scientific">Glossina pallidipes</name>
    <name type="common">Tsetse fly</name>
    <dbReference type="NCBI Taxonomy" id="7398"/>
    <lineage>
        <taxon>Eukaryota</taxon>
        <taxon>Metazoa</taxon>
        <taxon>Ecdysozoa</taxon>
        <taxon>Arthropoda</taxon>
        <taxon>Hexapoda</taxon>
        <taxon>Insecta</taxon>
        <taxon>Pterygota</taxon>
        <taxon>Neoptera</taxon>
        <taxon>Endopterygota</taxon>
        <taxon>Diptera</taxon>
        <taxon>Brachycera</taxon>
        <taxon>Muscomorpha</taxon>
        <taxon>Hippoboscoidea</taxon>
        <taxon>Glossinidae</taxon>
        <taxon>Glossina</taxon>
    </lineage>
</organism>
<dbReference type="AlphaFoldDB" id="A0A1A9ZUT3"/>
<name>A0A1A9ZUT3_GLOPL</name>